<reference evidence="3" key="1">
    <citation type="journal article" date="2018" name="Algal Res.">
        <title>Characterization of plant carbon substrate utilization by Auxenochlorella protothecoides.</title>
        <authorList>
            <person name="Vogler B.W."/>
            <person name="Starkenburg S.R."/>
            <person name="Sudasinghe N."/>
            <person name="Schambach J.Y."/>
            <person name="Rollin J.A."/>
            <person name="Pattathil S."/>
            <person name="Barry A.N."/>
        </authorList>
    </citation>
    <scope>NUCLEOTIDE SEQUENCE [LARGE SCALE GENOMIC DNA]</scope>
    <source>
        <strain evidence="3">UTEX 25</strain>
    </source>
</reference>
<feature type="region of interest" description="Disordered" evidence="1">
    <location>
        <begin position="1"/>
        <end position="161"/>
    </location>
</feature>
<feature type="non-terminal residue" evidence="2">
    <location>
        <position position="1"/>
    </location>
</feature>
<evidence type="ECO:0000313" key="2">
    <source>
        <dbReference type="EMBL" id="RMZ53922.1"/>
    </source>
</evidence>
<dbReference type="EMBL" id="QOKY01000185">
    <property type="protein sequence ID" value="RMZ53922.1"/>
    <property type="molecule type" value="Genomic_DNA"/>
</dbReference>
<organism evidence="2 3">
    <name type="scientific">Auxenochlorella protothecoides</name>
    <name type="common">Green microalga</name>
    <name type="synonym">Chlorella protothecoides</name>
    <dbReference type="NCBI Taxonomy" id="3075"/>
    <lineage>
        <taxon>Eukaryota</taxon>
        <taxon>Viridiplantae</taxon>
        <taxon>Chlorophyta</taxon>
        <taxon>core chlorophytes</taxon>
        <taxon>Trebouxiophyceae</taxon>
        <taxon>Chlorellales</taxon>
        <taxon>Chlorellaceae</taxon>
        <taxon>Auxenochlorella</taxon>
    </lineage>
</organism>
<feature type="region of interest" description="Disordered" evidence="1">
    <location>
        <begin position="224"/>
        <end position="263"/>
    </location>
</feature>
<protein>
    <submittedName>
        <fullName evidence="2">Uncharacterized protein</fullName>
    </submittedName>
</protein>
<proteinExistence type="predicted"/>
<feature type="compositionally biased region" description="Polar residues" evidence="1">
    <location>
        <begin position="10"/>
        <end position="21"/>
    </location>
</feature>
<dbReference type="Proteomes" id="UP000279271">
    <property type="component" value="Unassembled WGS sequence"/>
</dbReference>
<comment type="caution">
    <text evidence="2">The sequence shown here is derived from an EMBL/GenBank/DDBJ whole genome shotgun (WGS) entry which is preliminary data.</text>
</comment>
<evidence type="ECO:0000313" key="3">
    <source>
        <dbReference type="Proteomes" id="UP000279271"/>
    </source>
</evidence>
<accession>A0A3M7KX46</accession>
<gene>
    <name evidence="2" type="ORF">APUTEX25_004947</name>
</gene>
<feature type="compositionally biased region" description="Basic and acidic residues" evidence="1">
    <location>
        <begin position="82"/>
        <end position="100"/>
    </location>
</feature>
<evidence type="ECO:0000256" key="1">
    <source>
        <dbReference type="SAM" id="MobiDB-lite"/>
    </source>
</evidence>
<name>A0A3M7KX46_AUXPR</name>
<sequence>ATDALETLSRRSQTSATSPLPSTAAGWQSGVPMPGSASPPLQGRARGFLASVQSLRPGPTRAQAEEAAAKQAALKADLARQVQEKRAADAARRAEQRAQEEREEAEIQAYHQRLAVRDDGPGFPMAAGAPGREAAAGRGTRLMAAGSSVRRDREPLGEGLDSVSPSLAALLSGIQEQQRSLQEGLAGQAASMDRLELTLLSARRERAWTREEIARVDTLLRERSLTGSGQPRDAASLAQFTKAPPRQSGFNLDAGRDFGNPVGCASQGALEAVPLSGKRHD</sequence>
<dbReference type="AlphaFoldDB" id="A0A3M7KX46"/>
<feature type="compositionally biased region" description="Low complexity" evidence="1">
    <location>
        <begin position="121"/>
        <end position="139"/>
    </location>
</feature>